<reference evidence="1" key="1">
    <citation type="submission" date="2023-07" db="EMBL/GenBank/DDBJ databases">
        <title>Black Yeasts Isolated from many extreme environments.</title>
        <authorList>
            <person name="Coleine C."/>
            <person name="Stajich J.E."/>
            <person name="Selbmann L."/>
        </authorList>
    </citation>
    <scope>NUCLEOTIDE SEQUENCE</scope>
    <source>
        <strain evidence="1">CCFEE 5485</strain>
    </source>
</reference>
<keyword evidence="2" id="KW-1185">Reference proteome</keyword>
<dbReference type="SUPFAM" id="SSF55729">
    <property type="entry name" value="Acyl-CoA N-acyltransferases (Nat)"/>
    <property type="match status" value="1"/>
</dbReference>
<comment type="caution">
    <text evidence="1">The sequence shown here is derived from an EMBL/GenBank/DDBJ whole genome shotgun (WGS) entry which is preliminary data.</text>
</comment>
<dbReference type="InterPro" id="IPR016181">
    <property type="entry name" value="Acyl_CoA_acyltransferase"/>
</dbReference>
<name>A0AAE0WLU4_9PEZI</name>
<dbReference type="EMBL" id="JAUTXT010000021">
    <property type="protein sequence ID" value="KAK3674055.1"/>
    <property type="molecule type" value="Genomic_DNA"/>
</dbReference>
<dbReference type="AlphaFoldDB" id="A0AAE0WLU4"/>
<evidence type="ECO:0008006" key="3">
    <source>
        <dbReference type="Google" id="ProtNLM"/>
    </source>
</evidence>
<evidence type="ECO:0000313" key="1">
    <source>
        <dbReference type="EMBL" id="KAK3674055.1"/>
    </source>
</evidence>
<organism evidence="1 2">
    <name type="scientific">Recurvomyces mirabilis</name>
    <dbReference type="NCBI Taxonomy" id="574656"/>
    <lineage>
        <taxon>Eukaryota</taxon>
        <taxon>Fungi</taxon>
        <taxon>Dikarya</taxon>
        <taxon>Ascomycota</taxon>
        <taxon>Pezizomycotina</taxon>
        <taxon>Dothideomycetes</taxon>
        <taxon>Dothideomycetidae</taxon>
        <taxon>Mycosphaerellales</taxon>
        <taxon>Teratosphaeriaceae</taxon>
        <taxon>Recurvomyces</taxon>
    </lineage>
</organism>
<accession>A0AAE0WLU4</accession>
<dbReference type="Proteomes" id="UP001274830">
    <property type="component" value="Unassembled WGS sequence"/>
</dbReference>
<gene>
    <name evidence="1" type="ORF">LTR78_005902</name>
</gene>
<dbReference type="Gene3D" id="3.40.630.30">
    <property type="match status" value="1"/>
</dbReference>
<sequence>MSEITIRRSRTTRGDGELLIQMFDSQLPWLQSIGSGDQWGSSFIRDDPAKKAKYHTKVNQSEVSEQQQWSPQWTGVYIAERKQALSNPKDREAEVVPVAALILEAKSADYVRPVLLEQDKKDPFLYLAYLLTDRTAGDLGKGAGAALILHTKVEARRLGLSRICMDCWSGNGGKLVQYYERQGFTSLGSFGVNKLDDWPGEVLEMRL</sequence>
<proteinExistence type="predicted"/>
<protein>
    <recommendedName>
        <fullName evidence="3">N-acetyltransferase domain-containing protein</fullName>
    </recommendedName>
</protein>
<evidence type="ECO:0000313" key="2">
    <source>
        <dbReference type="Proteomes" id="UP001274830"/>
    </source>
</evidence>